<sequence length="287" mass="32502">MQKKIIVVISIVIIIVLILGLINDIRAFIRKSLAKFYTANFGYYEIYKDIKGKTLFCAKNITAEDEGNIQFLKDDFDFVRKGETIGLLSTKDGIKNVFAPANGYFIKGFVNNECESISQLLKSQKDFEFSWIKSTKVSKNIPFASIILSNLIISVPLCGESENTISIYINEFVKTEANLIYYNEDYGFYEVSEFFPEILSTKSSFKILEKIVYGLRIPKDALVKKSDGTFVYIVNGNSIKEIKVTVFDSDSKFAVVKVEEPDFNNFSSLIVVLTPKIFKIGEIVGNF</sequence>
<evidence type="ECO:0000313" key="3">
    <source>
        <dbReference type="Proteomes" id="UP000004793"/>
    </source>
</evidence>
<dbReference type="RefSeq" id="WP_014453696.1">
    <property type="nucleotide sequence ID" value="NC_017096.1"/>
</dbReference>
<evidence type="ECO:0000256" key="1">
    <source>
        <dbReference type="SAM" id="Phobius"/>
    </source>
</evidence>
<protein>
    <recommendedName>
        <fullName evidence="4">Membrane fusion protein</fullName>
    </recommendedName>
</protein>
<gene>
    <name evidence="2" type="ordered locus">CSE_11740</name>
</gene>
<keyword evidence="3" id="KW-1185">Reference proteome</keyword>
<keyword evidence="1" id="KW-0472">Membrane</keyword>
<accession>A0A7U6GF73</accession>
<dbReference type="EMBL" id="AP012051">
    <property type="protein sequence ID" value="BAL81300.1"/>
    <property type="molecule type" value="Genomic_DNA"/>
</dbReference>
<reference evidence="2 3" key="1">
    <citation type="submission" date="2011-01" db="EMBL/GenBank/DDBJ databases">
        <title>Whole genome sequence of Caldisericum exile AZM16c01.</title>
        <authorList>
            <person name="Narita-Yamada S."/>
            <person name="Kawakoshi A."/>
            <person name="Nakamura S."/>
            <person name="Sasagawa M."/>
            <person name="Fukada J."/>
            <person name="Sekine M."/>
            <person name="Kato Y."/>
            <person name="Fukai R."/>
            <person name="Sasaki K."/>
            <person name="Hanamaki A."/>
            <person name="Narita H."/>
            <person name="Konno Y."/>
            <person name="Mori K."/>
            <person name="Yamazaki S."/>
            <person name="Suzuki K."/>
            <person name="Fujita N."/>
        </authorList>
    </citation>
    <scope>NUCLEOTIDE SEQUENCE [LARGE SCALE GENOMIC DNA]</scope>
    <source>
        <strain evidence="3">DSM 21853 / NBRC 104410 / AZM16c01</strain>
    </source>
</reference>
<evidence type="ECO:0008006" key="4">
    <source>
        <dbReference type="Google" id="ProtNLM"/>
    </source>
</evidence>
<evidence type="ECO:0000313" key="2">
    <source>
        <dbReference type="EMBL" id="BAL81300.1"/>
    </source>
</evidence>
<name>A0A7U6GF73_CALEA</name>
<proteinExistence type="predicted"/>
<dbReference type="AlphaFoldDB" id="A0A7U6GF73"/>
<organism evidence="2 3">
    <name type="scientific">Caldisericum exile (strain DSM 21853 / NBRC 104410 / AZM16c01)</name>
    <dbReference type="NCBI Taxonomy" id="511051"/>
    <lineage>
        <taxon>Bacteria</taxon>
        <taxon>Pseudomonadati</taxon>
        <taxon>Caldisericota/Cryosericota group</taxon>
        <taxon>Caldisericota</taxon>
        <taxon>Caldisericia</taxon>
        <taxon>Caldisericales</taxon>
        <taxon>Caldisericaceae</taxon>
        <taxon>Caldisericum</taxon>
    </lineage>
</organism>
<feature type="transmembrane region" description="Helical" evidence="1">
    <location>
        <begin position="6"/>
        <end position="25"/>
    </location>
</feature>
<dbReference type="Proteomes" id="UP000004793">
    <property type="component" value="Chromosome"/>
</dbReference>
<keyword evidence="1" id="KW-1133">Transmembrane helix</keyword>
<dbReference type="KEGG" id="cex:CSE_11740"/>
<keyword evidence="1" id="KW-0812">Transmembrane</keyword>